<dbReference type="Proteomes" id="UP001055811">
    <property type="component" value="Linkage Group LG08"/>
</dbReference>
<dbReference type="EMBL" id="CM042016">
    <property type="protein sequence ID" value="KAI3698787.1"/>
    <property type="molecule type" value="Genomic_DNA"/>
</dbReference>
<reference evidence="1 2" key="2">
    <citation type="journal article" date="2022" name="Mol. Ecol. Resour.">
        <title>The genomes of chicory, endive, great burdock and yacon provide insights into Asteraceae paleo-polyploidization history and plant inulin production.</title>
        <authorList>
            <person name="Fan W."/>
            <person name="Wang S."/>
            <person name="Wang H."/>
            <person name="Wang A."/>
            <person name="Jiang F."/>
            <person name="Liu H."/>
            <person name="Zhao H."/>
            <person name="Xu D."/>
            <person name="Zhang Y."/>
        </authorList>
    </citation>
    <scope>NUCLEOTIDE SEQUENCE [LARGE SCALE GENOMIC DNA]</scope>
    <source>
        <strain evidence="2">cv. Punajuju</strain>
        <tissue evidence="1">Leaves</tissue>
    </source>
</reference>
<protein>
    <submittedName>
        <fullName evidence="1">Uncharacterized protein</fullName>
    </submittedName>
</protein>
<organism evidence="1 2">
    <name type="scientific">Cichorium intybus</name>
    <name type="common">Chicory</name>
    <dbReference type="NCBI Taxonomy" id="13427"/>
    <lineage>
        <taxon>Eukaryota</taxon>
        <taxon>Viridiplantae</taxon>
        <taxon>Streptophyta</taxon>
        <taxon>Embryophyta</taxon>
        <taxon>Tracheophyta</taxon>
        <taxon>Spermatophyta</taxon>
        <taxon>Magnoliopsida</taxon>
        <taxon>eudicotyledons</taxon>
        <taxon>Gunneridae</taxon>
        <taxon>Pentapetalae</taxon>
        <taxon>asterids</taxon>
        <taxon>campanulids</taxon>
        <taxon>Asterales</taxon>
        <taxon>Asteraceae</taxon>
        <taxon>Cichorioideae</taxon>
        <taxon>Cichorieae</taxon>
        <taxon>Cichoriinae</taxon>
        <taxon>Cichorium</taxon>
    </lineage>
</organism>
<evidence type="ECO:0000313" key="2">
    <source>
        <dbReference type="Proteomes" id="UP001055811"/>
    </source>
</evidence>
<keyword evidence="2" id="KW-1185">Reference proteome</keyword>
<proteinExistence type="predicted"/>
<accession>A0ACB8ZML1</accession>
<comment type="caution">
    <text evidence="1">The sequence shown here is derived from an EMBL/GenBank/DDBJ whole genome shotgun (WGS) entry which is preliminary data.</text>
</comment>
<sequence>MAHFRVVLICFIFAGILISRQTAARPIVKRELQSKGMDQPLQDLAPYPPSPAPAESPEGSDFEHSDVQTKKHHHSSVAGGGVIIGGLFTVAFAAVYCYIRVTRRRDGEISH</sequence>
<evidence type="ECO:0000313" key="1">
    <source>
        <dbReference type="EMBL" id="KAI3698787.1"/>
    </source>
</evidence>
<gene>
    <name evidence="1" type="ORF">L2E82_42610</name>
</gene>
<name>A0ACB8ZML1_CICIN</name>
<reference evidence="2" key="1">
    <citation type="journal article" date="2022" name="Mol. Ecol. Resour.">
        <title>The genomes of chicory, endive, great burdock and yacon provide insights into Asteraceae palaeo-polyploidization history and plant inulin production.</title>
        <authorList>
            <person name="Fan W."/>
            <person name="Wang S."/>
            <person name="Wang H."/>
            <person name="Wang A."/>
            <person name="Jiang F."/>
            <person name="Liu H."/>
            <person name="Zhao H."/>
            <person name="Xu D."/>
            <person name="Zhang Y."/>
        </authorList>
    </citation>
    <scope>NUCLEOTIDE SEQUENCE [LARGE SCALE GENOMIC DNA]</scope>
    <source>
        <strain evidence="2">cv. Punajuju</strain>
    </source>
</reference>